<dbReference type="InterPro" id="IPR013150">
    <property type="entry name" value="TFIIB_cyclin"/>
</dbReference>
<dbReference type="SUPFAM" id="SSF47954">
    <property type="entry name" value="Cyclin-like"/>
    <property type="match status" value="2"/>
</dbReference>
<evidence type="ECO:0000256" key="2">
    <source>
        <dbReference type="ARBA" id="ARBA00023015"/>
    </source>
</evidence>
<accession>A0ABD5MGP8</accession>
<dbReference type="InterPro" id="IPR013763">
    <property type="entry name" value="Cyclin-like_dom"/>
</dbReference>
<evidence type="ECO:0000313" key="6">
    <source>
        <dbReference type="Proteomes" id="UP001570511"/>
    </source>
</evidence>
<dbReference type="PRINTS" id="PR00685">
    <property type="entry name" value="TIFACTORIIB"/>
</dbReference>
<dbReference type="PANTHER" id="PTHR11618:SF13">
    <property type="entry name" value="TRANSCRIPTION INITIATION FACTOR IIB"/>
    <property type="match status" value="1"/>
</dbReference>
<evidence type="ECO:0000313" key="5">
    <source>
        <dbReference type="EMBL" id="MFA1612462.1"/>
    </source>
</evidence>
<sequence>MTNNQKRGLSSDQEELLRKKIRCQENGEQTIELARQEIERICNVIQVDNRVSHLANAIYRRSLEKKFIENRTIGTVAAAAVYAACRIENEPRSADKVSGVATETIADRARDVTILKRVYSEMSTALELRTGPVDPKALIPRFVDQLNLNSECEAKAKELLDTVDETVKSGKSPRSLAAAAVYCSSLLHNEMRTQEQVAEVADLSETTIRERYQEMIYEVGVMDEED</sequence>
<protein>
    <submittedName>
        <fullName evidence="5">Transcription factor TFIIB cyclin-related protein</fullName>
    </submittedName>
</protein>
<dbReference type="Gene3D" id="1.10.472.10">
    <property type="entry name" value="Cyclin-like"/>
    <property type="match status" value="2"/>
</dbReference>
<evidence type="ECO:0000256" key="1">
    <source>
        <dbReference type="ARBA" id="ARBA00022737"/>
    </source>
</evidence>
<comment type="caution">
    <text evidence="5">The sequence shown here is derived from an EMBL/GenBank/DDBJ whole genome shotgun (WGS) entry which is preliminary data.</text>
</comment>
<dbReference type="RefSeq" id="WP_372391478.1">
    <property type="nucleotide sequence ID" value="NZ_JBGNYA010000001.1"/>
</dbReference>
<dbReference type="InterPro" id="IPR000812">
    <property type="entry name" value="TFIIB"/>
</dbReference>
<dbReference type="AlphaFoldDB" id="A0ABD5MGP8"/>
<dbReference type="EMBL" id="JBGNYA010000001">
    <property type="protein sequence ID" value="MFA1612462.1"/>
    <property type="molecule type" value="Genomic_DNA"/>
</dbReference>
<keyword evidence="3" id="KW-0804">Transcription</keyword>
<gene>
    <name evidence="5" type="ORF">OS889_15810</name>
</gene>
<name>A0ABD5MGP8_9EURY</name>
<evidence type="ECO:0000259" key="4">
    <source>
        <dbReference type="SMART" id="SM00385"/>
    </source>
</evidence>
<dbReference type="Proteomes" id="UP001570511">
    <property type="component" value="Unassembled WGS sequence"/>
</dbReference>
<dbReference type="Pfam" id="PF00382">
    <property type="entry name" value="TFIIB"/>
    <property type="match status" value="2"/>
</dbReference>
<feature type="domain" description="Cyclin-like" evidence="4">
    <location>
        <begin position="137"/>
        <end position="217"/>
    </location>
</feature>
<evidence type="ECO:0000256" key="3">
    <source>
        <dbReference type="ARBA" id="ARBA00023163"/>
    </source>
</evidence>
<reference evidence="5 6" key="1">
    <citation type="submission" date="2024-08" db="EMBL/GenBank/DDBJ databases">
        <title>Halobellus sp. MBLA0158 whole genome sequence.</title>
        <authorList>
            <person name="Hwang C.Y."/>
            <person name="Cho E.-S."/>
            <person name="Seo M.-J."/>
        </authorList>
    </citation>
    <scope>NUCLEOTIDE SEQUENCE [LARGE SCALE GENOMIC DNA]</scope>
    <source>
        <strain evidence="5 6">MBLA0158</strain>
    </source>
</reference>
<organism evidence="5 6">
    <name type="scientific">Halobellus rubicundus</name>
    <dbReference type="NCBI Taxonomy" id="2996466"/>
    <lineage>
        <taxon>Archaea</taxon>
        <taxon>Methanobacteriati</taxon>
        <taxon>Methanobacteriota</taxon>
        <taxon>Stenosarchaea group</taxon>
        <taxon>Halobacteria</taxon>
        <taxon>Halobacteriales</taxon>
        <taxon>Haloferacaceae</taxon>
        <taxon>Halobellus</taxon>
    </lineage>
</organism>
<proteinExistence type="predicted"/>
<keyword evidence="2" id="KW-0805">Transcription regulation</keyword>
<dbReference type="PANTHER" id="PTHR11618">
    <property type="entry name" value="TRANSCRIPTION INITIATION FACTOR IIB-RELATED"/>
    <property type="match status" value="1"/>
</dbReference>
<dbReference type="InterPro" id="IPR036915">
    <property type="entry name" value="Cyclin-like_sf"/>
</dbReference>
<keyword evidence="6" id="KW-1185">Reference proteome</keyword>
<keyword evidence="1" id="KW-0677">Repeat</keyword>
<dbReference type="SMART" id="SM00385">
    <property type="entry name" value="CYCLIN"/>
    <property type="match status" value="2"/>
</dbReference>
<feature type="domain" description="Cyclin-like" evidence="4">
    <location>
        <begin position="36"/>
        <end position="120"/>
    </location>
</feature>